<feature type="transmembrane region" description="Helical" evidence="2">
    <location>
        <begin position="289"/>
        <end position="310"/>
    </location>
</feature>
<dbReference type="InterPro" id="IPR019286">
    <property type="entry name" value="DUF2339_TM"/>
</dbReference>
<evidence type="ECO:0000256" key="1">
    <source>
        <dbReference type="SAM" id="MobiDB-lite"/>
    </source>
</evidence>
<proteinExistence type="predicted"/>
<evidence type="ECO:0000313" key="4">
    <source>
        <dbReference type="Proteomes" id="UP001501337"/>
    </source>
</evidence>
<evidence type="ECO:0008006" key="5">
    <source>
        <dbReference type="Google" id="ProtNLM"/>
    </source>
</evidence>
<feature type="transmembrane region" description="Helical" evidence="2">
    <location>
        <begin position="505"/>
        <end position="527"/>
    </location>
</feature>
<reference evidence="4" key="1">
    <citation type="journal article" date="2019" name="Int. J. Syst. Evol. Microbiol.">
        <title>The Global Catalogue of Microorganisms (GCM) 10K type strain sequencing project: providing services to taxonomists for standard genome sequencing and annotation.</title>
        <authorList>
            <consortium name="The Broad Institute Genomics Platform"/>
            <consortium name="The Broad Institute Genome Sequencing Center for Infectious Disease"/>
            <person name="Wu L."/>
            <person name="Ma J."/>
        </authorList>
    </citation>
    <scope>NUCLEOTIDE SEQUENCE [LARGE SCALE GENOMIC DNA]</scope>
    <source>
        <strain evidence="4">JCM 17555</strain>
    </source>
</reference>
<feature type="transmembrane region" description="Helical" evidence="2">
    <location>
        <begin position="432"/>
        <end position="449"/>
    </location>
</feature>
<feature type="transmembrane region" description="Helical" evidence="2">
    <location>
        <begin position="187"/>
        <end position="207"/>
    </location>
</feature>
<feature type="transmembrane region" description="Helical" evidence="2">
    <location>
        <begin position="240"/>
        <end position="261"/>
    </location>
</feature>
<feature type="transmembrane region" description="Helical" evidence="2">
    <location>
        <begin position="266"/>
        <end position="283"/>
    </location>
</feature>
<dbReference type="RefSeq" id="WP_344803676.1">
    <property type="nucleotide sequence ID" value="NZ_BAABBO010000001.1"/>
</dbReference>
<dbReference type="Pfam" id="PF10101">
    <property type="entry name" value="DUF2339"/>
    <property type="match status" value="1"/>
</dbReference>
<evidence type="ECO:0000313" key="3">
    <source>
        <dbReference type="EMBL" id="GAA3952099.1"/>
    </source>
</evidence>
<name>A0ABP7NSB4_9GAMM</name>
<feature type="region of interest" description="Disordered" evidence="1">
    <location>
        <begin position="100"/>
        <end position="135"/>
    </location>
</feature>
<protein>
    <recommendedName>
        <fullName evidence="5">DUF2339 domain-containing protein</fullName>
    </recommendedName>
</protein>
<feature type="transmembrane region" description="Helical" evidence="2">
    <location>
        <begin position="401"/>
        <end position="420"/>
    </location>
</feature>
<feature type="transmembrane region" description="Helical" evidence="2">
    <location>
        <begin position="455"/>
        <end position="470"/>
    </location>
</feature>
<keyword evidence="4" id="KW-1185">Reference proteome</keyword>
<comment type="caution">
    <text evidence="3">The sequence shown here is derived from an EMBL/GenBank/DDBJ whole genome shotgun (WGS) entry which is preliminary data.</text>
</comment>
<keyword evidence="2" id="KW-1133">Transmembrane helix</keyword>
<feature type="transmembrane region" description="Helical" evidence="2">
    <location>
        <begin position="376"/>
        <end position="395"/>
    </location>
</feature>
<dbReference type="EMBL" id="BAABBO010000001">
    <property type="protein sequence ID" value="GAA3952099.1"/>
    <property type="molecule type" value="Genomic_DNA"/>
</dbReference>
<dbReference type="PANTHER" id="PTHR38434:SF1">
    <property type="entry name" value="BLL2549 PROTEIN"/>
    <property type="match status" value="1"/>
</dbReference>
<sequence>MVYVIAVFVCAVLIASVLDTPGGLIVGALLGGLVASVIDFKARLKRQALALQTLAKDLADTRAELLAALDSAHERVDRTPEAPMKDADSLASEVAEAAPPHEATPVPPVPLASPTSQSSFAPAAKARLRPNSSRSPWPELLAKKIWQWIVAYFTGGNILVRVGVLILFFGIGFLLKFAAENVVVRLEWRYVGIVAAVAVMLGIAWRLRKARPGYALIMQGGALGVLYLSIFSAYHLHQLLAPTLAFTLLLGVVVLTVALALLQNSVWLAAAAVTGGFLAPILASSGEGAHVGLFSYYLILNVGIAVIALYRSWRLLNWLGFVFTFGIGALWGARFYQSDYFTTTEPFLVAFFLLYTLIALLFALKQPPNLRGLVDGTLVLGTPIAFMAVQSQLANNQVPNLIAFSSTALGLLYLGLSWFVRHRAPLGLLREAYMVLATAFLTLAIPLAFDGRVTSAVWAAEGAALIWVGLRQSHILPRLSGLGLMLLSGYFYWEGAGSATAGSFVFNADYIGAVLIAVAAAVAAMLYRRHGGSASKLERLYAFPATSIWCFAW</sequence>
<keyword evidence="2" id="KW-0472">Membrane</keyword>
<organism evidence="3 4">
    <name type="scientific">Allohahella marinimesophila</name>
    <dbReference type="NCBI Taxonomy" id="1054972"/>
    <lineage>
        <taxon>Bacteria</taxon>
        <taxon>Pseudomonadati</taxon>
        <taxon>Pseudomonadota</taxon>
        <taxon>Gammaproteobacteria</taxon>
        <taxon>Oceanospirillales</taxon>
        <taxon>Hahellaceae</taxon>
        <taxon>Allohahella</taxon>
    </lineage>
</organism>
<feature type="transmembrane region" description="Helical" evidence="2">
    <location>
        <begin position="347"/>
        <end position="364"/>
    </location>
</feature>
<accession>A0ABP7NSB4</accession>
<feature type="transmembrane region" description="Helical" evidence="2">
    <location>
        <begin position="6"/>
        <end position="38"/>
    </location>
</feature>
<evidence type="ECO:0000256" key="2">
    <source>
        <dbReference type="SAM" id="Phobius"/>
    </source>
</evidence>
<gene>
    <name evidence="3" type="ORF">GCM10022278_08940</name>
</gene>
<feature type="transmembrane region" description="Helical" evidence="2">
    <location>
        <begin position="475"/>
        <end position="493"/>
    </location>
</feature>
<feature type="transmembrane region" description="Helical" evidence="2">
    <location>
        <begin position="315"/>
        <end position="335"/>
    </location>
</feature>
<feature type="transmembrane region" description="Helical" evidence="2">
    <location>
        <begin position="214"/>
        <end position="234"/>
    </location>
</feature>
<feature type="transmembrane region" description="Helical" evidence="2">
    <location>
        <begin position="149"/>
        <end position="175"/>
    </location>
</feature>
<dbReference type="PANTHER" id="PTHR38434">
    <property type="entry name" value="BLL2549 PROTEIN"/>
    <property type="match status" value="1"/>
</dbReference>
<dbReference type="Proteomes" id="UP001501337">
    <property type="component" value="Unassembled WGS sequence"/>
</dbReference>
<keyword evidence="2" id="KW-0812">Transmembrane</keyword>